<dbReference type="Pfam" id="PF13524">
    <property type="entry name" value="Glyco_trans_1_2"/>
    <property type="match status" value="1"/>
</dbReference>
<comment type="caution">
    <text evidence="2">The sequence shown here is derived from an EMBL/GenBank/DDBJ whole genome shotgun (WGS) entry which is preliminary data.</text>
</comment>
<keyword evidence="2" id="KW-0808">Transferase</keyword>
<evidence type="ECO:0000313" key="2">
    <source>
        <dbReference type="EMBL" id="MFC5941265.1"/>
    </source>
</evidence>
<proteinExistence type="predicted"/>
<organism evidence="2 3">
    <name type="scientific">Micromonospora harpali</name>
    <dbReference type="NCBI Taxonomy" id="1490225"/>
    <lineage>
        <taxon>Bacteria</taxon>
        <taxon>Bacillati</taxon>
        <taxon>Actinomycetota</taxon>
        <taxon>Actinomycetes</taxon>
        <taxon>Micromonosporales</taxon>
        <taxon>Micromonosporaceae</taxon>
        <taxon>Micromonospora</taxon>
    </lineage>
</organism>
<dbReference type="PANTHER" id="PTHR12526">
    <property type="entry name" value="GLYCOSYLTRANSFERASE"/>
    <property type="match status" value="1"/>
</dbReference>
<evidence type="ECO:0000259" key="1">
    <source>
        <dbReference type="Pfam" id="PF13524"/>
    </source>
</evidence>
<reference evidence="3" key="1">
    <citation type="journal article" date="2019" name="Int. J. Syst. Evol. Microbiol.">
        <title>The Global Catalogue of Microorganisms (GCM) 10K type strain sequencing project: providing services to taxonomists for standard genome sequencing and annotation.</title>
        <authorList>
            <consortium name="The Broad Institute Genomics Platform"/>
            <consortium name="The Broad Institute Genome Sequencing Center for Infectious Disease"/>
            <person name="Wu L."/>
            <person name="Ma J."/>
        </authorList>
    </citation>
    <scope>NUCLEOTIDE SEQUENCE [LARGE SCALE GENOMIC DNA]</scope>
    <source>
        <strain evidence="3">CGMCC 4.7173</strain>
    </source>
</reference>
<accession>A0ABW1HKZ8</accession>
<sequence length="370" mass="40478">MVVLTSQAGKPVLTPVAGPEGPGSVSTVGFGQAAPAQPGMLRRAGRSLVSDHALLRWLAAQPLLPSHVLLYGGGADRTARMRRWCREHRVPLIADVVEWYDPWHLPGGPFGPSCLSNELVMRYHRPRCDGVIAISSYLEDYYRRRTPVLRVPPTLDVAGLDVVDRCDAAGRSDLRLVYFGSPGRKDLIGAVIEAVDRAHRAGVDVTLTVCGPSTDEVRSLLGGRAVPPSVWPRGSIPQQDVPGIIRQADFSVILRRDARYAHAGFPTKFCESLANGTPVITNLTSDLGRYLADGREGLVCRDESVDSLRRVLVTAAQLGADRRAAMRKAARRQALASFDYRHFAEPLAEFLDEVRRPGATEGLKRVLDRR</sequence>
<feature type="domain" description="Spore protein YkvP/CgeB glycosyl transferase-like" evidence="1">
    <location>
        <begin position="209"/>
        <end position="347"/>
    </location>
</feature>
<gene>
    <name evidence="2" type="ORF">ACFPZ4_07210</name>
</gene>
<name>A0ABW1HKZ8_9ACTN</name>
<keyword evidence="2" id="KW-0328">Glycosyltransferase</keyword>
<dbReference type="RefSeq" id="WP_353898720.1">
    <property type="nucleotide sequence ID" value="NZ_CP158970.1"/>
</dbReference>
<evidence type="ECO:0000313" key="3">
    <source>
        <dbReference type="Proteomes" id="UP001596207"/>
    </source>
</evidence>
<dbReference type="InterPro" id="IPR055259">
    <property type="entry name" value="YkvP/CgeB_Glyco_trans-like"/>
</dbReference>
<dbReference type="PANTHER" id="PTHR12526:SF630">
    <property type="entry name" value="GLYCOSYLTRANSFERASE"/>
    <property type="match status" value="1"/>
</dbReference>
<dbReference type="Gene3D" id="3.40.50.2000">
    <property type="entry name" value="Glycogen Phosphorylase B"/>
    <property type="match status" value="1"/>
</dbReference>
<dbReference type="Proteomes" id="UP001596207">
    <property type="component" value="Unassembled WGS sequence"/>
</dbReference>
<protein>
    <submittedName>
        <fullName evidence="2">Glycosyltransferase</fullName>
        <ecNumber evidence="2">2.4.-.-</ecNumber>
    </submittedName>
</protein>
<dbReference type="EC" id="2.4.-.-" evidence="2"/>
<keyword evidence="3" id="KW-1185">Reference proteome</keyword>
<dbReference type="SUPFAM" id="SSF53756">
    <property type="entry name" value="UDP-Glycosyltransferase/glycogen phosphorylase"/>
    <property type="match status" value="1"/>
</dbReference>
<dbReference type="GO" id="GO:0016757">
    <property type="term" value="F:glycosyltransferase activity"/>
    <property type="evidence" value="ECO:0007669"/>
    <property type="project" value="UniProtKB-KW"/>
</dbReference>
<dbReference type="EMBL" id="JBHSQQ010000025">
    <property type="protein sequence ID" value="MFC5941265.1"/>
    <property type="molecule type" value="Genomic_DNA"/>
</dbReference>